<evidence type="ECO:0000313" key="2">
    <source>
        <dbReference type="Proteomes" id="UP000789508"/>
    </source>
</evidence>
<evidence type="ECO:0000313" key="1">
    <source>
        <dbReference type="EMBL" id="CAG8585095.1"/>
    </source>
</evidence>
<proteinExistence type="predicted"/>
<gene>
    <name evidence="1" type="ORF">ALEPTO_LOCUS7446</name>
</gene>
<reference evidence="1" key="1">
    <citation type="submission" date="2021-06" db="EMBL/GenBank/DDBJ databases">
        <authorList>
            <person name="Kallberg Y."/>
            <person name="Tangrot J."/>
            <person name="Rosling A."/>
        </authorList>
    </citation>
    <scope>NUCLEOTIDE SEQUENCE</scope>
    <source>
        <strain evidence="1">FL130A</strain>
    </source>
</reference>
<dbReference type="EMBL" id="CAJVPS010003241">
    <property type="protein sequence ID" value="CAG8585095.1"/>
    <property type="molecule type" value="Genomic_DNA"/>
</dbReference>
<keyword evidence="2" id="KW-1185">Reference proteome</keyword>
<protein>
    <submittedName>
        <fullName evidence="1">7126_t:CDS:1</fullName>
    </submittedName>
</protein>
<comment type="caution">
    <text evidence="1">The sequence shown here is derived from an EMBL/GenBank/DDBJ whole genome shotgun (WGS) entry which is preliminary data.</text>
</comment>
<organism evidence="1 2">
    <name type="scientific">Ambispora leptoticha</name>
    <dbReference type="NCBI Taxonomy" id="144679"/>
    <lineage>
        <taxon>Eukaryota</taxon>
        <taxon>Fungi</taxon>
        <taxon>Fungi incertae sedis</taxon>
        <taxon>Mucoromycota</taxon>
        <taxon>Glomeromycotina</taxon>
        <taxon>Glomeromycetes</taxon>
        <taxon>Archaeosporales</taxon>
        <taxon>Ambisporaceae</taxon>
        <taxon>Ambispora</taxon>
    </lineage>
</organism>
<sequence length="44" mass="5309">MKALFSKEDWEELTKKPSLPPVNYEIEKELAKYIKKDLTQLRQE</sequence>
<name>A0A9N9G4Z3_9GLOM</name>
<dbReference type="OrthoDB" id="2442321at2759"/>
<dbReference type="AlphaFoldDB" id="A0A9N9G4Z3"/>
<dbReference type="Proteomes" id="UP000789508">
    <property type="component" value="Unassembled WGS sequence"/>
</dbReference>
<feature type="non-terminal residue" evidence="1">
    <location>
        <position position="44"/>
    </location>
</feature>
<accession>A0A9N9G4Z3</accession>